<dbReference type="EMBL" id="UINC01000021">
    <property type="protein sequence ID" value="SUZ47511.1"/>
    <property type="molecule type" value="Genomic_DNA"/>
</dbReference>
<protein>
    <recommendedName>
        <fullName evidence="3">Alpha/beta hydrolase fold-3 domain-containing protein</fullName>
    </recommendedName>
</protein>
<keyword evidence="2" id="KW-0378">Hydrolase</keyword>
<dbReference type="PANTHER" id="PTHR48081">
    <property type="entry name" value="AB HYDROLASE SUPERFAMILY PROTEIN C4A8.06C"/>
    <property type="match status" value="1"/>
</dbReference>
<dbReference type="InterPro" id="IPR050300">
    <property type="entry name" value="GDXG_lipolytic_enzyme"/>
</dbReference>
<comment type="similarity">
    <text evidence="1">Belongs to the 'GDXG' lipolytic enzyme family.</text>
</comment>
<dbReference type="FunFam" id="3.40.50.1820:FF:000089">
    <property type="entry name" value="Alpha/beta hydrolase"/>
    <property type="match status" value="1"/>
</dbReference>
<evidence type="ECO:0000256" key="2">
    <source>
        <dbReference type="ARBA" id="ARBA00022801"/>
    </source>
</evidence>
<dbReference type="PROSITE" id="PS01173">
    <property type="entry name" value="LIPASE_GDXG_HIS"/>
    <property type="match status" value="1"/>
</dbReference>
<accession>A0A381MYW5</accession>
<dbReference type="Pfam" id="PF07859">
    <property type="entry name" value="Abhydrolase_3"/>
    <property type="match status" value="1"/>
</dbReference>
<reference evidence="4" key="1">
    <citation type="submission" date="2018-05" db="EMBL/GenBank/DDBJ databases">
        <authorList>
            <person name="Lanie J.A."/>
            <person name="Ng W.-L."/>
            <person name="Kazmierczak K.M."/>
            <person name="Andrzejewski T.M."/>
            <person name="Davidsen T.M."/>
            <person name="Wayne K.J."/>
            <person name="Tettelin H."/>
            <person name="Glass J.I."/>
            <person name="Rusch D."/>
            <person name="Podicherti R."/>
            <person name="Tsui H.-C.T."/>
            <person name="Winkler M.E."/>
        </authorList>
    </citation>
    <scope>NUCLEOTIDE SEQUENCE</scope>
</reference>
<dbReference type="InterPro" id="IPR029058">
    <property type="entry name" value="AB_hydrolase_fold"/>
</dbReference>
<dbReference type="GO" id="GO:0016787">
    <property type="term" value="F:hydrolase activity"/>
    <property type="evidence" value="ECO:0007669"/>
    <property type="project" value="UniProtKB-KW"/>
</dbReference>
<evidence type="ECO:0000259" key="3">
    <source>
        <dbReference type="Pfam" id="PF07859"/>
    </source>
</evidence>
<proteinExistence type="inferred from homology"/>
<dbReference type="InterPro" id="IPR013094">
    <property type="entry name" value="AB_hydrolase_3"/>
</dbReference>
<dbReference type="InterPro" id="IPR002168">
    <property type="entry name" value="Lipase_GDXG_HIS_AS"/>
</dbReference>
<dbReference type="SUPFAM" id="SSF53474">
    <property type="entry name" value="alpha/beta-Hydrolases"/>
    <property type="match status" value="1"/>
</dbReference>
<evidence type="ECO:0000256" key="1">
    <source>
        <dbReference type="ARBA" id="ARBA00010515"/>
    </source>
</evidence>
<sequence length="251" mass="27200">MRALVYRPSNQPRLPVLVYFHGGGYTIGSLQSHDCVCRGLCVEAECIVISVDYRLAPEYKYPAAINDAWAATQWVAAHADAIGGDPGRIAAGGDSAGGNLTAVVAQQTKKEGGSPLIFQLLIYPGTEMSCSFESHETFGEGYRLTKELIAWFYNHYFAPGDDISHWRASPLNAQDFSGLPPAFVLSAGYDPLQDENKAYVDKLALAGVPVKHSHYEGMIHGFITMPGAIDKAKEAISECALELKNAFTARV</sequence>
<name>A0A381MYW5_9ZZZZ</name>
<dbReference type="PANTHER" id="PTHR48081:SF8">
    <property type="entry name" value="ALPHA_BETA HYDROLASE FOLD-3 DOMAIN-CONTAINING PROTEIN-RELATED"/>
    <property type="match status" value="1"/>
</dbReference>
<feature type="domain" description="Alpha/beta hydrolase fold-3" evidence="3">
    <location>
        <begin position="17"/>
        <end position="223"/>
    </location>
</feature>
<gene>
    <name evidence="4" type="ORF">METZ01_LOCUS365</name>
</gene>
<dbReference type="Gene3D" id="3.40.50.1820">
    <property type="entry name" value="alpha/beta hydrolase"/>
    <property type="match status" value="1"/>
</dbReference>
<organism evidence="4">
    <name type="scientific">marine metagenome</name>
    <dbReference type="NCBI Taxonomy" id="408172"/>
    <lineage>
        <taxon>unclassified sequences</taxon>
        <taxon>metagenomes</taxon>
        <taxon>ecological metagenomes</taxon>
    </lineage>
</organism>
<dbReference type="AlphaFoldDB" id="A0A381MYW5"/>
<evidence type="ECO:0000313" key="4">
    <source>
        <dbReference type="EMBL" id="SUZ47511.1"/>
    </source>
</evidence>